<proteinExistence type="predicted"/>
<name>A0A645FH37_9ZZZZ</name>
<evidence type="ECO:0000256" key="1">
    <source>
        <dbReference type="SAM" id="MobiDB-lite"/>
    </source>
</evidence>
<comment type="caution">
    <text evidence="2">The sequence shown here is derived from an EMBL/GenBank/DDBJ whole genome shotgun (WGS) entry which is preliminary data.</text>
</comment>
<protein>
    <submittedName>
        <fullName evidence="2">Uncharacterized protein</fullName>
    </submittedName>
</protein>
<accession>A0A645FH37</accession>
<gene>
    <name evidence="2" type="ORF">SDC9_160142</name>
</gene>
<dbReference type="AlphaFoldDB" id="A0A645FH37"/>
<feature type="compositionally biased region" description="Polar residues" evidence="1">
    <location>
        <begin position="1"/>
        <end position="18"/>
    </location>
</feature>
<dbReference type="EMBL" id="VSSQ01059242">
    <property type="protein sequence ID" value="MPN12822.1"/>
    <property type="molecule type" value="Genomic_DNA"/>
</dbReference>
<evidence type="ECO:0000313" key="2">
    <source>
        <dbReference type="EMBL" id="MPN12822.1"/>
    </source>
</evidence>
<reference evidence="2" key="1">
    <citation type="submission" date="2019-08" db="EMBL/GenBank/DDBJ databases">
        <authorList>
            <person name="Kucharzyk K."/>
            <person name="Murdoch R.W."/>
            <person name="Higgins S."/>
            <person name="Loffler F."/>
        </authorList>
    </citation>
    <scope>NUCLEOTIDE SEQUENCE</scope>
</reference>
<feature type="region of interest" description="Disordered" evidence="1">
    <location>
        <begin position="1"/>
        <end position="39"/>
    </location>
</feature>
<feature type="compositionally biased region" description="Low complexity" evidence="1">
    <location>
        <begin position="26"/>
        <end position="39"/>
    </location>
</feature>
<organism evidence="2">
    <name type="scientific">bioreactor metagenome</name>
    <dbReference type="NCBI Taxonomy" id="1076179"/>
    <lineage>
        <taxon>unclassified sequences</taxon>
        <taxon>metagenomes</taxon>
        <taxon>ecological metagenomes</taxon>
    </lineage>
</organism>
<sequence length="53" mass="5450">MLTHRTTQRQPAPLTPSSAPGIEVFDSSAGTADDLDAGGARITIATQPAKDVD</sequence>